<dbReference type="SUPFAM" id="SSF50891">
    <property type="entry name" value="Cyclophilin-like"/>
    <property type="match status" value="1"/>
</dbReference>
<protein>
    <recommendedName>
        <fullName evidence="1">Peptidyl-prolyl cis-trans isomerase</fullName>
        <shortName evidence="1">PPIase</shortName>
        <ecNumber evidence="1">5.2.1.8</ecNumber>
    </recommendedName>
</protein>
<dbReference type="InterPro" id="IPR029000">
    <property type="entry name" value="Cyclophilin-like_dom_sf"/>
</dbReference>
<feature type="compositionally biased region" description="Low complexity" evidence="2">
    <location>
        <begin position="78"/>
        <end position="100"/>
    </location>
</feature>
<feature type="region of interest" description="Disordered" evidence="2">
    <location>
        <begin position="48"/>
        <end position="101"/>
    </location>
</feature>
<comment type="function">
    <text evidence="1">PPIases accelerate the folding of proteins. It catalyzes the cis-trans isomerization of proline imidic peptide bonds in oligopeptides.</text>
</comment>
<dbReference type="InterPro" id="IPR020892">
    <property type="entry name" value="Cyclophilin-type_PPIase_CS"/>
</dbReference>
<feature type="compositionally biased region" description="Low complexity" evidence="2">
    <location>
        <begin position="48"/>
        <end position="70"/>
    </location>
</feature>
<dbReference type="RefSeq" id="WP_092262447.1">
    <property type="nucleotide sequence ID" value="NZ_FNZA01000001.1"/>
</dbReference>
<evidence type="ECO:0000256" key="1">
    <source>
        <dbReference type="RuleBase" id="RU363019"/>
    </source>
</evidence>
<dbReference type="AlphaFoldDB" id="A0A1H6S3T8"/>
<evidence type="ECO:0000256" key="2">
    <source>
        <dbReference type="SAM" id="MobiDB-lite"/>
    </source>
</evidence>
<evidence type="ECO:0000313" key="4">
    <source>
        <dbReference type="EMBL" id="SEI58690.1"/>
    </source>
</evidence>
<keyword evidence="1 4" id="KW-0413">Isomerase</keyword>
<dbReference type="GO" id="GO:0003755">
    <property type="term" value="F:peptidyl-prolyl cis-trans isomerase activity"/>
    <property type="evidence" value="ECO:0007669"/>
    <property type="project" value="UniProtKB-UniRule"/>
</dbReference>
<keyword evidence="1" id="KW-0697">Rotamase</keyword>
<dbReference type="CDD" id="cd00317">
    <property type="entry name" value="cyclophilin"/>
    <property type="match status" value="1"/>
</dbReference>
<dbReference type="Pfam" id="PF00160">
    <property type="entry name" value="Pro_isomerase"/>
    <property type="match status" value="1"/>
</dbReference>
<keyword evidence="5" id="KW-1185">Reference proteome</keyword>
<organism evidence="4 5">
    <name type="scientific">Deinococcus reticulitermitis</name>
    <dbReference type="NCBI Taxonomy" id="856736"/>
    <lineage>
        <taxon>Bacteria</taxon>
        <taxon>Thermotogati</taxon>
        <taxon>Deinococcota</taxon>
        <taxon>Deinococci</taxon>
        <taxon>Deinococcales</taxon>
        <taxon>Deinococcaceae</taxon>
        <taxon>Deinococcus</taxon>
    </lineage>
</organism>
<gene>
    <name evidence="4" type="ORF">SAMN04488058_10155</name>
</gene>
<comment type="catalytic activity">
    <reaction evidence="1">
        <text>[protein]-peptidylproline (omega=180) = [protein]-peptidylproline (omega=0)</text>
        <dbReference type="Rhea" id="RHEA:16237"/>
        <dbReference type="Rhea" id="RHEA-COMP:10747"/>
        <dbReference type="Rhea" id="RHEA-COMP:10748"/>
        <dbReference type="ChEBI" id="CHEBI:83833"/>
        <dbReference type="ChEBI" id="CHEBI:83834"/>
        <dbReference type="EC" id="5.2.1.8"/>
    </reaction>
</comment>
<dbReference type="Proteomes" id="UP000199223">
    <property type="component" value="Unassembled WGS sequence"/>
</dbReference>
<accession>A0A1H6S3T8</accession>
<dbReference type="PRINTS" id="PR00153">
    <property type="entry name" value="CSAPPISMRASE"/>
</dbReference>
<dbReference type="STRING" id="856736.SAMN04488058_10155"/>
<dbReference type="PANTHER" id="PTHR45625">
    <property type="entry name" value="PEPTIDYL-PROLYL CIS-TRANS ISOMERASE-RELATED"/>
    <property type="match status" value="1"/>
</dbReference>
<dbReference type="PROSITE" id="PS00170">
    <property type="entry name" value="CSA_PPIASE_1"/>
    <property type="match status" value="1"/>
</dbReference>
<dbReference type="EMBL" id="FNZA01000001">
    <property type="protein sequence ID" value="SEI58690.1"/>
    <property type="molecule type" value="Genomic_DNA"/>
</dbReference>
<comment type="similarity">
    <text evidence="1">Belongs to the cyclophilin-type PPIase family.</text>
</comment>
<reference evidence="5" key="1">
    <citation type="submission" date="2016-10" db="EMBL/GenBank/DDBJ databases">
        <authorList>
            <person name="Varghese N."/>
            <person name="Submissions S."/>
        </authorList>
    </citation>
    <scope>NUCLEOTIDE SEQUENCE [LARGE SCALE GENOMIC DNA]</scope>
    <source>
        <strain evidence="5">CGMCC 1.10218</strain>
    </source>
</reference>
<sequence>MQKTLLTAFLGLGLVACAPATNERTYTLQPAGAAPAAQASTATIATSTTVTETQTASAAATQTPTAQTPAPVTPAPQSPATQTPAPATQTTTASVSQTPAGGWTTVAPLSAARVTTFTAARQVIDPAKRYRAVLKTSKGDVTVSLDAKGAPLAVNNFVFLALNRFYDGTRFHRVIEGFMAQGGDPLSADPAQQERWGTGGPGYRFANEQGAATFDKAGVLAMANAGRDTNGSQFFITFGPAAFLNGGYTIFGQVEGGLDVVNSLTRTYDNAGPIAGRAADVLQSVEIQVSDAQ</sequence>
<dbReference type="PROSITE" id="PS51257">
    <property type="entry name" value="PROKAR_LIPOPROTEIN"/>
    <property type="match status" value="1"/>
</dbReference>
<feature type="chain" id="PRO_5011329525" description="Peptidyl-prolyl cis-trans isomerase" evidence="1">
    <location>
        <begin position="21"/>
        <end position="293"/>
    </location>
</feature>
<evidence type="ECO:0000259" key="3">
    <source>
        <dbReference type="PROSITE" id="PS50072"/>
    </source>
</evidence>
<proteinExistence type="inferred from homology"/>
<dbReference type="PANTHER" id="PTHR45625:SF16">
    <property type="entry name" value="PEPTIDYL-PROLYL CIS-TRANS ISOMERASE"/>
    <property type="match status" value="1"/>
</dbReference>
<dbReference type="InterPro" id="IPR044666">
    <property type="entry name" value="Cyclophilin_A-like"/>
</dbReference>
<name>A0A1H6S3T8_9DEIO</name>
<keyword evidence="1" id="KW-0732">Signal</keyword>
<dbReference type="GO" id="GO:0006457">
    <property type="term" value="P:protein folding"/>
    <property type="evidence" value="ECO:0007669"/>
    <property type="project" value="InterPro"/>
</dbReference>
<feature type="domain" description="PPIase cyclophilin-type" evidence="3">
    <location>
        <begin position="139"/>
        <end position="293"/>
    </location>
</feature>
<dbReference type="EC" id="5.2.1.8" evidence="1"/>
<dbReference type="InterPro" id="IPR002130">
    <property type="entry name" value="Cyclophilin-type_PPIase_dom"/>
</dbReference>
<feature type="signal peptide" evidence="1">
    <location>
        <begin position="1"/>
        <end position="20"/>
    </location>
</feature>
<dbReference type="Gene3D" id="2.40.100.10">
    <property type="entry name" value="Cyclophilin-like"/>
    <property type="match status" value="1"/>
</dbReference>
<evidence type="ECO:0000313" key="5">
    <source>
        <dbReference type="Proteomes" id="UP000199223"/>
    </source>
</evidence>
<dbReference type="PROSITE" id="PS50072">
    <property type="entry name" value="CSA_PPIASE_2"/>
    <property type="match status" value="1"/>
</dbReference>
<dbReference type="OrthoDB" id="9807797at2"/>